<protein>
    <submittedName>
        <fullName evidence="1">Uncharacterized protein</fullName>
    </submittedName>
</protein>
<keyword evidence="2" id="KW-1185">Reference proteome</keyword>
<sequence length="212" mass="23180">MWDNYAGVGRTNVDAFTRAVNRDATRQSSHLLLLFLVGQSLVKPHKIGRFGVLAFSAPPRDFSSRPDTKFYLDINTISCSRQHIPLRRTIRKRPSSSALAYGHLALSHNPYTVNNTTAATTTMRRESTSSDAASVVSYETTSSLVKEDVVVAVLDAAADKKRKGLRAKARRVLSDMGAPPTARQDAKDGRRTLNYADPGGLVGDVLAKPLRI</sequence>
<proteinExistence type="predicted"/>
<dbReference type="EMBL" id="JANAKD010000196">
    <property type="protein sequence ID" value="KAJ3496378.1"/>
    <property type="molecule type" value="Genomic_DNA"/>
</dbReference>
<reference evidence="1" key="1">
    <citation type="submission" date="2022-07" db="EMBL/GenBank/DDBJ databases">
        <title>Genome Sequence of Lecanicillium saksenae.</title>
        <authorList>
            <person name="Buettner E."/>
        </authorList>
    </citation>
    <scope>NUCLEOTIDE SEQUENCE</scope>
    <source>
        <strain evidence="1">VT-O1</strain>
    </source>
</reference>
<gene>
    <name evidence="1" type="ORF">NLG97_g2700</name>
</gene>
<dbReference type="Proteomes" id="UP001148737">
    <property type="component" value="Unassembled WGS sequence"/>
</dbReference>
<accession>A0ACC1R0U6</accession>
<organism evidence="1 2">
    <name type="scientific">Lecanicillium saksenae</name>
    <dbReference type="NCBI Taxonomy" id="468837"/>
    <lineage>
        <taxon>Eukaryota</taxon>
        <taxon>Fungi</taxon>
        <taxon>Dikarya</taxon>
        <taxon>Ascomycota</taxon>
        <taxon>Pezizomycotina</taxon>
        <taxon>Sordariomycetes</taxon>
        <taxon>Hypocreomycetidae</taxon>
        <taxon>Hypocreales</taxon>
        <taxon>Cordycipitaceae</taxon>
        <taxon>Lecanicillium</taxon>
    </lineage>
</organism>
<name>A0ACC1R0U6_9HYPO</name>
<evidence type="ECO:0000313" key="2">
    <source>
        <dbReference type="Proteomes" id="UP001148737"/>
    </source>
</evidence>
<comment type="caution">
    <text evidence="1">The sequence shown here is derived from an EMBL/GenBank/DDBJ whole genome shotgun (WGS) entry which is preliminary data.</text>
</comment>
<evidence type="ECO:0000313" key="1">
    <source>
        <dbReference type="EMBL" id="KAJ3496378.1"/>
    </source>
</evidence>